<dbReference type="EMBL" id="QOIL01000011">
    <property type="protein sequence ID" value="RCG29505.1"/>
    <property type="molecule type" value="Genomic_DNA"/>
</dbReference>
<name>A0A367FIP4_9ACTN</name>
<dbReference type="AlphaFoldDB" id="A0A367FIP4"/>
<keyword evidence="3" id="KW-1185">Reference proteome</keyword>
<reference evidence="2 3" key="1">
    <citation type="submission" date="2018-06" db="EMBL/GenBank/DDBJ databases">
        <title>Sphaerisporangium craniellae sp. nov., isolated from a marine sponge in the South China Sea.</title>
        <authorList>
            <person name="Li L."/>
        </authorList>
    </citation>
    <scope>NUCLEOTIDE SEQUENCE [LARGE SCALE GENOMIC DNA]</scope>
    <source>
        <strain evidence="2 3">CCTCC AA 208026</strain>
    </source>
</reference>
<evidence type="ECO:0000313" key="2">
    <source>
        <dbReference type="EMBL" id="RCG29505.1"/>
    </source>
</evidence>
<protein>
    <submittedName>
        <fullName evidence="2">Uncharacterized protein</fullName>
    </submittedName>
</protein>
<dbReference type="RefSeq" id="WP_114030545.1">
    <property type="nucleotide sequence ID" value="NZ_QOIL01000011.1"/>
</dbReference>
<dbReference type="Proteomes" id="UP000253094">
    <property type="component" value="Unassembled WGS sequence"/>
</dbReference>
<sequence length="141" mass="15487">MSTSDTVSERRADEDAELLAILHRHLAGEGIRSLVCKRIRLSIGTETVPPRRAYNPPELIVYGADGHGRAKVIVRTRLWGTAFLVTPGDDRPVFQFPVGQVSEVIRWLTLLTRDQSCPPAIPSPGSRELRPPGVCPPGETL</sequence>
<evidence type="ECO:0000256" key="1">
    <source>
        <dbReference type="SAM" id="MobiDB-lite"/>
    </source>
</evidence>
<feature type="region of interest" description="Disordered" evidence="1">
    <location>
        <begin position="118"/>
        <end position="141"/>
    </location>
</feature>
<gene>
    <name evidence="2" type="ORF">DQ384_20965</name>
</gene>
<evidence type="ECO:0000313" key="3">
    <source>
        <dbReference type="Proteomes" id="UP000253094"/>
    </source>
</evidence>
<accession>A0A367FIP4</accession>
<proteinExistence type="predicted"/>
<organism evidence="2 3">
    <name type="scientific">Sphaerisporangium album</name>
    <dbReference type="NCBI Taxonomy" id="509200"/>
    <lineage>
        <taxon>Bacteria</taxon>
        <taxon>Bacillati</taxon>
        <taxon>Actinomycetota</taxon>
        <taxon>Actinomycetes</taxon>
        <taxon>Streptosporangiales</taxon>
        <taxon>Streptosporangiaceae</taxon>
        <taxon>Sphaerisporangium</taxon>
    </lineage>
</organism>
<comment type="caution">
    <text evidence="2">The sequence shown here is derived from an EMBL/GenBank/DDBJ whole genome shotgun (WGS) entry which is preliminary data.</text>
</comment>